<protein>
    <submittedName>
        <fullName evidence="2">Uncharacterized protein</fullName>
    </submittedName>
</protein>
<dbReference type="EMBL" id="SFCI01000296">
    <property type="protein sequence ID" value="TFY80732.1"/>
    <property type="molecule type" value="Genomic_DNA"/>
</dbReference>
<evidence type="ECO:0000313" key="2">
    <source>
        <dbReference type="EMBL" id="TFY80732.1"/>
    </source>
</evidence>
<keyword evidence="3" id="KW-1185">Reference proteome</keyword>
<feature type="transmembrane region" description="Helical" evidence="1">
    <location>
        <begin position="12"/>
        <end position="34"/>
    </location>
</feature>
<feature type="transmembrane region" description="Helical" evidence="1">
    <location>
        <begin position="89"/>
        <end position="109"/>
    </location>
</feature>
<proteinExistence type="predicted"/>
<accession>A0A4Z0A0W2</accession>
<name>A0A4Z0A0W2_9AGAM</name>
<keyword evidence="1" id="KW-0472">Membrane</keyword>
<comment type="caution">
    <text evidence="2">The sequence shown here is derived from an EMBL/GenBank/DDBJ whole genome shotgun (WGS) entry which is preliminary data.</text>
</comment>
<dbReference type="STRING" id="135208.A0A4Z0A0W2"/>
<feature type="transmembrane region" description="Helical" evidence="1">
    <location>
        <begin position="46"/>
        <end position="69"/>
    </location>
</feature>
<gene>
    <name evidence="2" type="ORF">EWM64_g3280</name>
</gene>
<keyword evidence="1" id="KW-1133">Transmembrane helix</keyword>
<dbReference type="AlphaFoldDB" id="A0A4Z0A0W2"/>
<evidence type="ECO:0000313" key="3">
    <source>
        <dbReference type="Proteomes" id="UP000298061"/>
    </source>
</evidence>
<keyword evidence="1" id="KW-0812">Transmembrane</keyword>
<reference evidence="2 3" key="1">
    <citation type="submission" date="2019-02" db="EMBL/GenBank/DDBJ databases">
        <title>Genome sequencing of the rare red list fungi Hericium alpestre (H. flagellum).</title>
        <authorList>
            <person name="Buettner E."/>
            <person name="Kellner H."/>
        </authorList>
    </citation>
    <scope>NUCLEOTIDE SEQUENCE [LARGE SCALE GENOMIC DNA]</scope>
    <source>
        <strain evidence="2 3">DSM 108284</strain>
    </source>
</reference>
<dbReference type="Proteomes" id="UP000298061">
    <property type="component" value="Unassembled WGS sequence"/>
</dbReference>
<organism evidence="2 3">
    <name type="scientific">Hericium alpestre</name>
    <dbReference type="NCBI Taxonomy" id="135208"/>
    <lineage>
        <taxon>Eukaryota</taxon>
        <taxon>Fungi</taxon>
        <taxon>Dikarya</taxon>
        <taxon>Basidiomycota</taxon>
        <taxon>Agaricomycotina</taxon>
        <taxon>Agaricomycetes</taxon>
        <taxon>Russulales</taxon>
        <taxon>Hericiaceae</taxon>
        <taxon>Hericium</taxon>
    </lineage>
</organism>
<sequence length="124" mass="13534">MSISLAGAELLALFLQSILYGVFVVLAIGTAIVVHRKDGKRPARMLLLILLFMMLSATTYLVIDFIRAFNAFIAAAPADMYYGNLANRLFTAKCTVLIVQLALGMCVNVRNGYTPNTGQELTET</sequence>
<evidence type="ECO:0000256" key="1">
    <source>
        <dbReference type="SAM" id="Phobius"/>
    </source>
</evidence>